<dbReference type="EMBL" id="SMRU01000005">
    <property type="protein sequence ID" value="TDF99075.1"/>
    <property type="molecule type" value="Genomic_DNA"/>
</dbReference>
<feature type="domain" description="Plastocyanin-like" evidence="5">
    <location>
        <begin position="522"/>
        <end position="622"/>
    </location>
</feature>
<name>A0A4R5KVD9_9MICC</name>
<evidence type="ECO:0000256" key="1">
    <source>
        <dbReference type="ARBA" id="ARBA00022723"/>
    </source>
</evidence>
<dbReference type="CDD" id="cd04202">
    <property type="entry name" value="CuRO_D2_2dMcoN_like"/>
    <property type="match status" value="1"/>
</dbReference>
<keyword evidence="4" id="KW-1133">Transmembrane helix</keyword>
<keyword evidence="1" id="KW-0479">Metal-binding</keyword>
<dbReference type="GO" id="GO:0005507">
    <property type="term" value="F:copper ion binding"/>
    <property type="evidence" value="ECO:0007669"/>
    <property type="project" value="InterPro"/>
</dbReference>
<dbReference type="InterPro" id="IPR002355">
    <property type="entry name" value="Cu_oxidase_Cu_BS"/>
</dbReference>
<sequence>MPASAVLGVDLILAALCAASWISALAASVMRARATIPSWLPAWAVSACAGLSLLFAVVRVVVLLTGRGELVGDRVVGCLVFTIPGALIGTATLTLARRAAVVVLPGLIAAAALTTAGLLAVLTLGTPSGWLALAVLAVLAVLASAAGSLGVRRGWRNRASVATGSLGVVVLVGALAVSWMDSRAAPPSSFSATHHAGTGAAPGAKRSVDTLRAPAGTARVREFTLHARSERVTLDDGTRVDALTFGSLPGPELRATQGETVKVTLVNDDVPDGVTLHWHGYDVPNAMDGVPGVTQDAVMPGGSFTYEFPAAQTGTYWYHTHQNAAANVPKGLYGALIVDPPAGPAPGVLDLSVPVHSLGGATLFGSHSATWTQDAAPGTRVRLRIINTDQTTQRFSVAGVSFRLAAVDGGELGTADGALGAVNGGELSGTALPLAAGGRYDVELTMPGHAVQLALEGARAGGLSLVPPGSAAVPAARFVSGPELDLATYGPPAANPAPTANTSATYVLDHLIRFVDGVPRFAFTVNGAVYPNITPLVVEEGDKVQVTIVNRSDDVHPMHPHGHHVRVLSIDGRAVSADLRMDSLEVRPGQVWTVLLTADNPGIWMDHCHNLSHARDGMMFHLAYGGISSPYNHDGGSRNHPE</sequence>
<dbReference type="InterPro" id="IPR011706">
    <property type="entry name" value="Cu-oxidase_C"/>
</dbReference>
<gene>
    <name evidence="7" type="ORF">E1809_05735</name>
</gene>
<dbReference type="PANTHER" id="PTHR11709">
    <property type="entry name" value="MULTI-COPPER OXIDASE"/>
    <property type="match status" value="1"/>
</dbReference>
<evidence type="ECO:0000313" key="8">
    <source>
        <dbReference type="Proteomes" id="UP000295511"/>
    </source>
</evidence>
<feature type="region of interest" description="Disordered" evidence="3">
    <location>
        <begin position="188"/>
        <end position="208"/>
    </location>
</feature>
<dbReference type="OrthoDB" id="345021at2"/>
<feature type="compositionally biased region" description="Low complexity" evidence="3">
    <location>
        <begin position="192"/>
        <end position="204"/>
    </location>
</feature>
<evidence type="ECO:0000259" key="6">
    <source>
        <dbReference type="Pfam" id="PF07732"/>
    </source>
</evidence>
<organism evidence="7 8">
    <name type="scientific">Arthrobacter terricola</name>
    <dbReference type="NCBI Taxonomy" id="2547396"/>
    <lineage>
        <taxon>Bacteria</taxon>
        <taxon>Bacillati</taxon>
        <taxon>Actinomycetota</taxon>
        <taxon>Actinomycetes</taxon>
        <taxon>Micrococcales</taxon>
        <taxon>Micrococcaceae</taxon>
        <taxon>Arthrobacter</taxon>
    </lineage>
</organism>
<evidence type="ECO:0000256" key="4">
    <source>
        <dbReference type="SAM" id="Phobius"/>
    </source>
</evidence>
<dbReference type="Proteomes" id="UP000295511">
    <property type="component" value="Unassembled WGS sequence"/>
</dbReference>
<dbReference type="CDD" id="cd13861">
    <property type="entry name" value="CuRO_1_CumA_like"/>
    <property type="match status" value="1"/>
</dbReference>
<dbReference type="GO" id="GO:0016491">
    <property type="term" value="F:oxidoreductase activity"/>
    <property type="evidence" value="ECO:0007669"/>
    <property type="project" value="UniProtKB-KW"/>
</dbReference>
<evidence type="ECO:0000256" key="3">
    <source>
        <dbReference type="SAM" id="MobiDB-lite"/>
    </source>
</evidence>
<evidence type="ECO:0000313" key="7">
    <source>
        <dbReference type="EMBL" id="TDF99075.1"/>
    </source>
</evidence>
<dbReference type="Gene3D" id="2.60.40.420">
    <property type="entry name" value="Cupredoxins - blue copper proteins"/>
    <property type="match status" value="3"/>
</dbReference>
<dbReference type="InterPro" id="IPR045087">
    <property type="entry name" value="Cu-oxidase_fam"/>
</dbReference>
<proteinExistence type="predicted"/>
<reference evidence="7 8" key="1">
    <citation type="submission" date="2019-03" db="EMBL/GenBank/DDBJ databases">
        <title>Whole genome sequence of Arthrobacter sp JH1-1.</title>
        <authorList>
            <person name="Trinh H.N."/>
        </authorList>
    </citation>
    <scope>NUCLEOTIDE SEQUENCE [LARGE SCALE GENOMIC DNA]</scope>
    <source>
        <strain evidence="7 8">JH1-1</strain>
    </source>
</reference>
<dbReference type="InterPro" id="IPR008972">
    <property type="entry name" value="Cupredoxin"/>
</dbReference>
<keyword evidence="2" id="KW-0560">Oxidoreductase</keyword>
<dbReference type="InterPro" id="IPR011707">
    <property type="entry name" value="Cu-oxidase-like_N"/>
</dbReference>
<feature type="transmembrane region" description="Helical" evidence="4">
    <location>
        <begin position="39"/>
        <end position="62"/>
    </location>
</feature>
<feature type="transmembrane region" description="Helical" evidence="4">
    <location>
        <begin position="74"/>
        <end position="95"/>
    </location>
</feature>
<feature type="transmembrane region" description="Helical" evidence="4">
    <location>
        <begin position="130"/>
        <end position="149"/>
    </location>
</feature>
<keyword evidence="4" id="KW-0472">Membrane</keyword>
<dbReference type="RefSeq" id="WP_133203260.1">
    <property type="nucleotide sequence ID" value="NZ_SMRU01000005.1"/>
</dbReference>
<dbReference type="PROSITE" id="PS00080">
    <property type="entry name" value="MULTICOPPER_OXIDASE2"/>
    <property type="match status" value="1"/>
</dbReference>
<feature type="domain" description="Plastocyanin-like" evidence="6">
    <location>
        <begin position="229"/>
        <end position="342"/>
    </location>
</feature>
<keyword evidence="8" id="KW-1185">Reference proteome</keyword>
<dbReference type="SUPFAM" id="SSF49503">
    <property type="entry name" value="Cupredoxins"/>
    <property type="match status" value="3"/>
</dbReference>
<evidence type="ECO:0000256" key="2">
    <source>
        <dbReference type="ARBA" id="ARBA00023002"/>
    </source>
</evidence>
<accession>A0A4R5KVD9</accession>
<evidence type="ECO:0000259" key="5">
    <source>
        <dbReference type="Pfam" id="PF07731"/>
    </source>
</evidence>
<feature type="transmembrane region" description="Helical" evidence="4">
    <location>
        <begin position="161"/>
        <end position="180"/>
    </location>
</feature>
<comment type="caution">
    <text evidence="7">The sequence shown here is derived from an EMBL/GenBank/DDBJ whole genome shotgun (WGS) entry which is preliminary data.</text>
</comment>
<feature type="transmembrane region" description="Helical" evidence="4">
    <location>
        <begin position="102"/>
        <end position="124"/>
    </location>
</feature>
<dbReference type="AlphaFoldDB" id="A0A4R5KVD9"/>
<keyword evidence="4" id="KW-0812">Transmembrane</keyword>
<protein>
    <submittedName>
        <fullName evidence="7">Multicopper oxidase family protein</fullName>
    </submittedName>
</protein>
<feature type="transmembrane region" description="Helical" evidence="4">
    <location>
        <begin position="6"/>
        <end position="27"/>
    </location>
</feature>
<dbReference type="Pfam" id="PF07731">
    <property type="entry name" value="Cu-oxidase_2"/>
    <property type="match status" value="1"/>
</dbReference>
<dbReference type="Pfam" id="PF07732">
    <property type="entry name" value="Cu-oxidase_3"/>
    <property type="match status" value="1"/>
</dbReference>